<dbReference type="PANTHER" id="PTHR19317:SF2">
    <property type="entry name" value="PRA1 FAMILY PROTEIN F2"/>
    <property type="match status" value="1"/>
</dbReference>
<name>A0A164USP0_DAUCS</name>
<evidence type="ECO:0000313" key="9">
    <source>
        <dbReference type="Proteomes" id="UP000077755"/>
    </source>
</evidence>
<keyword evidence="6 7" id="KW-0472">Membrane</keyword>
<evidence type="ECO:0000256" key="7">
    <source>
        <dbReference type="RuleBase" id="RU363107"/>
    </source>
</evidence>
<dbReference type="InterPro" id="IPR004895">
    <property type="entry name" value="Prenylated_rab_accept_PRA1"/>
</dbReference>
<dbReference type="GO" id="GO:0005783">
    <property type="term" value="C:endoplasmic reticulum"/>
    <property type="evidence" value="ECO:0007669"/>
    <property type="project" value="UniProtKB-ARBA"/>
</dbReference>
<feature type="transmembrane region" description="Helical" evidence="7">
    <location>
        <begin position="62"/>
        <end position="80"/>
    </location>
</feature>
<keyword evidence="7" id="KW-0813">Transport</keyword>
<evidence type="ECO:0000256" key="2">
    <source>
        <dbReference type="ARBA" id="ARBA00004141"/>
    </source>
</evidence>
<evidence type="ECO:0000256" key="4">
    <source>
        <dbReference type="ARBA" id="ARBA00022692"/>
    </source>
</evidence>
<reference evidence="8" key="1">
    <citation type="journal article" date="2016" name="Nat. Genet.">
        <title>A high-quality carrot genome assembly provides new insights into carotenoid accumulation and asterid genome evolution.</title>
        <authorList>
            <person name="Iorizzo M."/>
            <person name="Ellison S."/>
            <person name="Senalik D."/>
            <person name="Zeng P."/>
            <person name="Satapoomin P."/>
            <person name="Huang J."/>
            <person name="Bowman M."/>
            <person name="Iovene M."/>
            <person name="Sanseverino W."/>
            <person name="Cavagnaro P."/>
            <person name="Yildiz M."/>
            <person name="Macko-Podgorni A."/>
            <person name="Moranska E."/>
            <person name="Grzebelus E."/>
            <person name="Grzebelus D."/>
            <person name="Ashrafi H."/>
            <person name="Zheng Z."/>
            <person name="Cheng S."/>
            <person name="Spooner D."/>
            <person name="Van Deynze A."/>
            <person name="Simon P."/>
        </authorList>
    </citation>
    <scope>NUCLEOTIDE SEQUENCE</scope>
    <source>
        <tissue evidence="8">Leaf</tissue>
    </source>
</reference>
<keyword evidence="4 7" id="KW-0812">Transmembrane</keyword>
<dbReference type="AlphaFoldDB" id="A0A164USP0"/>
<dbReference type="GO" id="GO:0016020">
    <property type="term" value="C:membrane"/>
    <property type="evidence" value="ECO:0007669"/>
    <property type="project" value="UniProtKB-SubCell"/>
</dbReference>
<dbReference type="PANTHER" id="PTHR19317">
    <property type="entry name" value="PRENYLATED RAB ACCEPTOR 1-RELATED"/>
    <property type="match status" value="1"/>
</dbReference>
<comment type="subcellular location">
    <subcellularLocation>
        <location evidence="2 7">Membrane</location>
        <topology evidence="2 7">Multi-pass membrane protein</topology>
    </subcellularLocation>
</comment>
<feature type="transmembrane region" description="Helical" evidence="7">
    <location>
        <begin position="115"/>
        <end position="136"/>
    </location>
</feature>
<evidence type="ECO:0000256" key="3">
    <source>
        <dbReference type="ARBA" id="ARBA00006483"/>
    </source>
</evidence>
<comment type="function">
    <text evidence="1 7">May be involved in both secretory and endocytic intracellular trafficking in the endosomal/prevacuolar compartments.</text>
</comment>
<feature type="transmembrane region" description="Helical" evidence="7">
    <location>
        <begin position="142"/>
        <end position="159"/>
    </location>
</feature>
<evidence type="ECO:0000256" key="1">
    <source>
        <dbReference type="ARBA" id="ARBA00002501"/>
    </source>
</evidence>
<protein>
    <recommendedName>
        <fullName evidence="7">PRA1 family protein</fullName>
    </recommendedName>
</protein>
<dbReference type="OMA" id="RRPWKSM"/>
<dbReference type="GO" id="GO:0005794">
    <property type="term" value="C:Golgi apparatus"/>
    <property type="evidence" value="ECO:0007669"/>
    <property type="project" value="TreeGrafter"/>
</dbReference>
<accession>A0A164USP0</accession>
<dbReference type="KEGG" id="dcr:108193969"/>
<keyword evidence="5 7" id="KW-1133">Transmembrane helix</keyword>
<dbReference type="EMBL" id="CP093349">
    <property type="protein sequence ID" value="WOH10815.1"/>
    <property type="molecule type" value="Genomic_DNA"/>
</dbReference>
<dbReference type="GO" id="GO:0016192">
    <property type="term" value="P:vesicle-mediated transport"/>
    <property type="evidence" value="ECO:0007669"/>
    <property type="project" value="TreeGrafter"/>
</dbReference>
<organism evidence="8 9">
    <name type="scientific">Daucus carota subsp. sativus</name>
    <name type="common">Carrot</name>
    <dbReference type="NCBI Taxonomy" id="79200"/>
    <lineage>
        <taxon>Eukaryota</taxon>
        <taxon>Viridiplantae</taxon>
        <taxon>Streptophyta</taxon>
        <taxon>Embryophyta</taxon>
        <taxon>Tracheophyta</taxon>
        <taxon>Spermatophyta</taxon>
        <taxon>Magnoliopsida</taxon>
        <taxon>eudicotyledons</taxon>
        <taxon>Gunneridae</taxon>
        <taxon>Pentapetalae</taxon>
        <taxon>asterids</taxon>
        <taxon>campanulids</taxon>
        <taxon>Apiales</taxon>
        <taxon>Apiaceae</taxon>
        <taxon>Apioideae</taxon>
        <taxon>Scandiceae</taxon>
        <taxon>Daucinae</taxon>
        <taxon>Daucus</taxon>
        <taxon>Daucus sect. Daucus</taxon>
    </lineage>
</organism>
<dbReference type="Gramene" id="KZM89305">
    <property type="protein sequence ID" value="KZM89305"/>
    <property type="gene ID" value="DCAR_026380"/>
</dbReference>
<evidence type="ECO:0000256" key="6">
    <source>
        <dbReference type="ARBA" id="ARBA00023136"/>
    </source>
</evidence>
<dbReference type="Proteomes" id="UP000077755">
    <property type="component" value="Chromosome 7"/>
</dbReference>
<sequence length="182" mass="20448">MTNYGTIPPSSSSSGKAVEYLSRAKHHFREGLATCRPWKELAKSISLPSGLRDATERLKINLTYFRTNYAIIVLLILFFSLLWHPISLIILAALIVLWLYFYFLRDEPLMIFHRLISDQTVLIVLSVLTFVVLLFTGAFWNVISAVLIGIAVVAVHAVVRKTDDLFLDEEAAETTGLMTSSS</sequence>
<evidence type="ECO:0000256" key="5">
    <source>
        <dbReference type="ARBA" id="ARBA00022989"/>
    </source>
</evidence>
<proteinExistence type="inferred from homology"/>
<keyword evidence="9" id="KW-1185">Reference proteome</keyword>
<dbReference type="OrthoDB" id="63113at2759"/>
<reference evidence="8" key="2">
    <citation type="submission" date="2022-03" db="EMBL/GenBank/DDBJ databases">
        <title>Draft title - Genomic analysis of global carrot germplasm unveils the trajectory of domestication and the origin of high carotenoid orange carrot.</title>
        <authorList>
            <person name="Iorizzo M."/>
            <person name="Ellison S."/>
            <person name="Senalik D."/>
            <person name="Macko-Podgorni A."/>
            <person name="Grzebelus D."/>
            <person name="Bostan H."/>
            <person name="Rolling W."/>
            <person name="Curaba J."/>
            <person name="Simon P."/>
        </authorList>
    </citation>
    <scope>NUCLEOTIDE SEQUENCE</scope>
    <source>
        <tissue evidence="8">Leaf</tissue>
    </source>
</reference>
<dbReference type="Pfam" id="PF03208">
    <property type="entry name" value="PRA1"/>
    <property type="match status" value="1"/>
</dbReference>
<gene>
    <name evidence="8" type="ORF">DCAR_0730288</name>
</gene>
<evidence type="ECO:0000313" key="8">
    <source>
        <dbReference type="EMBL" id="WOH10815.1"/>
    </source>
</evidence>
<comment type="similarity">
    <text evidence="3 7">Belongs to the PRA1 family.</text>
</comment>
<feature type="transmembrane region" description="Helical" evidence="7">
    <location>
        <begin position="86"/>
        <end position="103"/>
    </location>
</feature>